<evidence type="ECO:0000313" key="4">
    <source>
        <dbReference type="EMBL" id="KAJ3176300.1"/>
    </source>
</evidence>
<dbReference type="SUPFAM" id="SSF48452">
    <property type="entry name" value="TPR-like"/>
    <property type="match status" value="1"/>
</dbReference>
<keyword evidence="1" id="KW-0677">Repeat</keyword>
<dbReference type="InterPro" id="IPR052628">
    <property type="entry name" value="CFAP70"/>
</dbReference>
<feature type="region of interest" description="Disordered" evidence="3">
    <location>
        <begin position="1108"/>
        <end position="1129"/>
    </location>
</feature>
<keyword evidence="4" id="KW-0966">Cell projection</keyword>
<dbReference type="GO" id="GO:0070062">
    <property type="term" value="C:extracellular exosome"/>
    <property type="evidence" value="ECO:0007669"/>
    <property type="project" value="TreeGrafter"/>
</dbReference>
<keyword evidence="5" id="KW-1185">Reference proteome</keyword>
<feature type="region of interest" description="Disordered" evidence="3">
    <location>
        <begin position="361"/>
        <end position="380"/>
    </location>
</feature>
<dbReference type="InterPro" id="IPR019734">
    <property type="entry name" value="TPR_rpt"/>
</dbReference>
<dbReference type="GO" id="GO:0031514">
    <property type="term" value="C:motile cilium"/>
    <property type="evidence" value="ECO:0007669"/>
    <property type="project" value="TreeGrafter"/>
</dbReference>
<evidence type="ECO:0000256" key="1">
    <source>
        <dbReference type="ARBA" id="ARBA00022737"/>
    </source>
</evidence>
<feature type="compositionally biased region" description="Low complexity" evidence="3">
    <location>
        <begin position="483"/>
        <end position="507"/>
    </location>
</feature>
<dbReference type="Proteomes" id="UP001212152">
    <property type="component" value="Unassembled WGS sequence"/>
</dbReference>
<dbReference type="InterPro" id="IPR035892">
    <property type="entry name" value="C2_domain_sf"/>
</dbReference>
<dbReference type="PANTHER" id="PTHR44314">
    <property type="entry name" value="CILIA- AND FLAGELLA-ASSOCIATED PROTEIN 70"/>
    <property type="match status" value="1"/>
</dbReference>
<evidence type="ECO:0000313" key="5">
    <source>
        <dbReference type="Proteomes" id="UP001212152"/>
    </source>
</evidence>
<dbReference type="SUPFAM" id="SSF49562">
    <property type="entry name" value="C2 domain (Calcium/lipid-binding domain, CaLB)"/>
    <property type="match status" value="1"/>
</dbReference>
<keyword evidence="4" id="KW-0969">Cilium</keyword>
<reference evidence="4" key="1">
    <citation type="submission" date="2020-05" db="EMBL/GenBank/DDBJ databases">
        <title>Phylogenomic resolution of chytrid fungi.</title>
        <authorList>
            <person name="Stajich J.E."/>
            <person name="Amses K."/>
            <person name="Simmons R."/>
            <person name="Seto K."/>
            <person name="Myers J."/>
            <person name="Bonds A."/>
            <person name="Quandt C.A."/>
            <person name="Barry K."/>
            <person name="Liu P."/>
            <person name="Grigoriev I."/>
            <person name="Longcore J.E."/>
            <person name="James T.Y."/>
        </authorList>
    </citation>
    <scope>NUCLEOTIDE SEQUENCE</scope>
    <source>
        <strain evidence="4">JEL0379</strain>
    </source>
</reference>
<feature type="compositionally biased region" description="Gly residues" evidence="3">
    <location>
        <begin position="313"/>
        <end position="326"/>
    </location>
</feature>
<organism evidence="4 5">
    <name type="scientific">Geranomyces variabilis</name>
    <dbReference type="NCBI Taxonomy" id="109894"/>
    <lineage>
        <taxon>Eukaryota</taxon>
        <taxon>Fungi</taxon>
        <taxon>Fungi incertae sedis</taxon>
        <taxon>Chytridiomycota</taxon>
        <taxon>Chytridiomycota incertae sedis</taxon>
        <taxon>Chytridiomycetes</taxon>
        <taxon>Spizellomycetales</taxon>
        <taxon>Powellomycetaceae</taxon>
        <taxon>Geranomyces</taxon>
    </lineage>
</organism>
<feature type="compositionally biased region" description="Polar residues" evidence="3">
    <location>
        <begin position="465"/>
        <end position="476"/>
    </location>
</feature>
<comment type="caution">
    <text evidence="4">The sequence shown here is derived from an EMBL/GenBank/DDBJ whole genome shotgun (WGS) entry which is preliminary data.</text>
</comment>
<evidence type="ECO:0000256" key="2">
    <source>
        <dbReference type="ARBA" id="ARBA00022803"/>
    </source>
</evidence>
<dbReference type="GO" id="GO:0060271">
    <property type="term" value="P:cilium assembly"/>
    <property type="evidence" value="ECO:0007669"/>
    <property type="project" value="TreeGrafter"/>
</dbReference>
<dbReference type="InterPro" id="IPR011990">
    <property type="entry name" value="TPR-like_helical_dom_sf"/>
</dbReference>
<dbReference type="CDD" id="cd00030">
    <property type="entry name" value="C2"/>
    <property type="match status" value="1"/>
</dbReference>
<feature type="region of interest" description="Disordered" evidence="3">
    <location>
        <begin position="1"/>
        <end position="24"/>
    </location>
</feature>
<sequence length="1129" mass="122523">MASSQNLSSSKGEPPASAGDDGASALAMPAHVGAGAGGSNVGADALILTVKVLSARNIRGAKGDKVNSFVRVQMADFDFVESPVITESPNPQYDFKWEQSFHVDETLIDTFANKRLSITLIESLPKEKTAVLGDSSLSMFPHFLKFSPRDPTRPDAPLPAPPLSFRSTAPIAYINTRLLGKDADDPARIGPDFDVEVSISRPLVQPEIVEAGTFLTFKVDDVAPVPEEWSCKEGNEKDLNSNLYSYSLNFMLPAESAPERLISISNGSLLMSDTAINNDSSQMGPIPITVPKPNTSTAGTFNSTVSDFPDSHGGAGVDGVDAGGGAMSTPTTGGPAGVPPGSDGAFPPAVTTDAAGAGGAAAVAAAPPPPVKAEKGGNSEPVKKVVWTPSAPYLVWMPPAAVVRLREKIVRKEVVEVEFARTLLPRYAHLSDTNAAKYRGRTTLDLSCLLFPRVMGVRGRWAIESSETSGSASHPTTAEPAKESGAVGASGGESSSAVHTVGATTAPTGGGKRKKDETQVTNLYRAAGTTVGLELLLEKPLLDKKKLQPITKSVSDFIPKRVIAPHLLFTKRSQRADEEYEAQLQKVVRKLVWEFESQFKATETAGDAGLGADEAQRRRAFFFHLNKSGAYFEFKEQIKGAVVEIVRERFKRKSPFVSRSEMHLFMSELYVHLTDKMHEVLTRTFRDRKRTSEPAASTAAADDFRILRAWAADAETDRWVTGAERWHSERVVRFEDSMQAWFDYGCFCLRNGMPDKGEECFKEILGRNPKHIPSLLAYGSYCCIGERFEEARVLLVTAVELQPKYIMGLTILGLFYDVLGEEEESEVNLLEAQKVHKLSAAAAEGAQSIFLSAAEFLIHCHAGQLAERALSQEILQSNAMVHPKLLLHQLELQRSNFRLAEEHLQAALEVQQDHPDVWAALGHLQFLQKQWDAAKSSYETVLTLSQEPNNISLVYTRLGSLHLRQKAGDAASARMAKSMYLRACAAGPSAASWLGVGKACMAAEEWEEAEDALAEANVLNNRLADVWAYLALLNLQLNREFEGNQCIAQALRLGIRDAAVLRSVSDALLKAQQHAAAVECLRMCLEIEPEDASSRAAFARILQQAPHETAAEPAASDFKKPSRDVGFAV</sequence>
<dbReference type="GO" id="GO:0003341">
    <property type="term" value="P:cilium movement"/>
    <property type="evidence" value="ECO:0007669"/>
    <property type="project" value="TreeGrafter"/>
</dbReference>
<keyword evidence="4" id="KW-0282">Flagellum</keyword>
<dbReference type="EMBL" id="JADGJQ010000042">
    <property type="protein sequence ID" value="KAJ3176300.1"/>
    <property type="molecule type" value="Genomic_DNA"/>
</dbReference>
<dbReference type="SMART" id="SM00028">
    <property type="entry name" value="TPR"/>
    <property type="match status" value="5"/>
</dbReference>
<feature type="region of interest" description="Disordered" evidence="3">
    <location>
        <begin position="465"/>
        <end position="517"/>
    </location>
</feature>
<keyword evidence="2" id="KW-0802">TPR repeat</keyword>
<name>A0AAD5TH15_9FUNG</name>
<feature type="compositionally biased region" description="Polar residues" evidence="3">
    <location>
        <begin position="1"/>
        <end position="11"/>
    </location>
</feature>
<proteinExistence type="predicted"/>
<feature type="region of interest" description="Disordered" evidence="3">
    <location>
        <begin position="312"/>
        <end position="353"/>
    </location>
</feature>
<gene>
    <name evidence="4" type="primary">TTC18</name>
    <name evidence="4" type="ORF">HDU87_005342</name>
</gene>
<evidence type="ECO:0000256" key="3">
    <source>
        <dbReference type="SAM" id="MobiDB-lite"/>
    </source>
</evidence>
<accession>A0AAD5TH15</accession>
<dbReference type="AlphaFoldDB" id="A0AAD5TH15"/>
<dbReference type="Gene3D" id="1.25.40.10">
    <property type="entry name" value="Tetratricopeptide repeat domain"/>
    <property type="match status" value="2"/>
</dbReference>
<feature type="compositionally biased region" description="Low complexity" evidence="3">
    <location>
        <begin position="14"/>
        <end position="24"/>
    </location>
</feature>
<dbReference type="PANTHER" id="PTHR44314:SF1">
    <property type="entry name" value="CILIA- AND FLAGELLA-ASSOCIATED PROTEIN 70"/>
    <property type="match status" value="1"/>
</dbReference>
<protein>
    <submittedName>
        <fullName evidence="4">Cilia- and flagella-associated protein 70</fullName>
    </submittedName>
</protein>